<keyword evidence="6" id="KW-0175">Coiled coil</keyword>
<reference evidence="9 10" key="1">
    <citation type="submission" date="2023-04" db="EMBL/GenBank/DDBJ databases">
        <title>Clostridium tannerae sp. nov., isolated from the fecal material of an alpaca.</title>
        <authorList>
            <person name="Miller S."/>
            <person name="Hendry M."/>
            <person name="King J."/>
            <person name="Sankaranarayanan K."/>
            <person name="Lawson P.A."/>
        </authorList>
    </citation>
    <scope>NUCLEOTIDE SEQUENCE [LARGE SCALE GENOMIC DNA]</scope>
    <source>
        <strain evidence="9 10">A1-XYC3</strain>
    </source>
</reference>
<dbReference type="EMBL" id="JARUJP010000009">
    <property type="protein sequence ID" value="MDW8801421.1"/>
    <property type="molecule type" value="Genomic_DNA"/>
</dbReference>
<evidence type="ECO:0000256" key="4">
    <source>
        <dbReference type="ARBA" id="ARBA00022801"/>
    </source>
</evidence>
<comment type="caution">
    <text evidence="9">The sequence shown here is derived from an EMBL/GenBank/DDBJ whole genome shotgun (WGS) entry which is preliminary data.</text>
</comment>
<dbReference type="PROSITE" id="PS51935">
    <property type="entry name" value="NLPC_P60"/>
    <property type="match status" value="1"/>
</dbReference>
<sequence>MNKYIKYLTSALTVAIIYNSSVLANPSTLSENSNTPTNNAQGQNVDSTLESKIQKLEVTVEKLDSEIEETLRALEENKTEIAKVESEISRLENRIKDSENSINDHRDLLKKRARAFYVNGLNGYLDIIMNSENFNDFITRIDSVNRILNFDENIIEDLNNKKEIIVKEKEKLQEKNKLLTSLKVDNEKKLDKLNKDKEEQKKLIEQLQLQLSVYNLNGQGFTGITSKEFAPASNNEIVNYAYNFLGIPYLWGGTTPSGFDCSGLVQYIYSHFGVSITRTTYEQIKDGVEVQRDKLQPGDLVFFGTKEDPHHVGMYIGDGRYIHAPRTGDVVKISSLSSRGDYLTARRIK</sequence>
<keyword evidence="3 7" id="KW-0732">Signal</keyword>
<dbReference type="Gene3D" id="6.10.250.3150">
    <property type="match status" value="1"/>
</dbReference>
<dbReference type="SUPFAM" id="SSF54001">
    <property type="entry name" value="Cysteine proteinases"/>
    <property type="match status" value="1"/>
</dbReference>
<evidence type="ECO:0000256" key="7">
    <source>
        <dbReference type="SAM" id="SignalP"/>
    </source>
</evidence>
<dbReference type="InterPro" id="IPR057309">
    <property type="entry name" value="PcsB_CC"/>
</dbReference>
<gene>
    <name evidence="9" type="ORF">P8V03_09670</name>
</gene>
<evidence type="ECO:0000256" key="3">
    <source>
        <dbReference type="ARBA" id="ARBA00022729"/>
    </source>
</evidence>
<dbReference type="Gene3D" id="3.90.1720.10">
    <property type="entry name" value="endopeptidase domain like (from Nostoc punctiforme)"/>
    <property type="match status" value="1"/>
</dbReference>
<evidence type="ECO:0000313" key="10">
    <source>
        <dbReference type="Proteomes" id="UP001281656"/>
    </source>
</evidence>
<feature type="chain" id="PRO_5045175365" evidence="7">
    <location>
        <begin position="25"/>
        <end position="349"/>
    </location>
</feature>
<dbReference type="Pfam" id="PF24568">
    <property type="entry name" value="CC_PcsB"/>
    <property type="match status" value="1"/>
</dbReference>
<keyword evidence="2" id="KW-0645">Protease</keyword>
<dbReference type="Pfam" id="PF00877">
    <property type="entry name" value="NLPC_P60"/>
    <property type="match status" value="1"/>
</dbReference>
<comment type="similarity">
    <text evidence="1">Belongs to the peptidase C40 family.</text>
</comment>
<dbReference type="InterPro" id="IPR051202">
    <property type="entry name" value="Peptidase_C40"/>
</dbReference>
<dbReference type="PANTHER" id="PTHR47053">
    <property type="entry name" value="MUREIN DD-ENDOPEPTIDASE MEPH-RELATED"/>
    <property type="match status" value="1"/>
</dbReference>
<feature type="signal peptide" evidence="7">
    <location>
        <begin position="1"/>
        <end position="24"/>
    </location>
</feature>
<protein>
    <submittedName>
        <fullName evidence="9">NlpC/P60 family protein</fullName>
    </submittedName>
</protein>
<evidence type="ECO:0000313" key="9">
    <source>
        <dbReference type="EMBL" id="MDW8801421.1"/>
    </source>
</evidence>
<dbReference type="PANTHER" id="PTHR47053:SF1">
    <property type="entry name" value="MUREIN DD-ENDOPEPTIDASE MEPH-RELATED"/>
    <property type="match status" value="1"/>
</dbReference>
<feature type="domain" description="NlpC/P60" evidence="8">
    <location>
        <begin position="231"/>
        <end position="349"/>
    </location>
</feature>
<evidence type="ECO:0000256" key="1">
    <source>
        <dbReference type="ARBA" id="ARBA00007074"/>
    </source>
</evidence>
<feature type="coiled-coil region" evidence="6">
    <location>
        <begin position="46"/>
        <end position="108"/>
    </location>
</feature>
<proteinExistence type="inferred from homology"/>
<dbReference type="InterPro" id="IPR000064">
    <property type="entry name" value="NLP_P60_dom"/>
</dbReference>
<dbReference type="RefSeq" id="WP_318798007.1">
    <property type="nucleotide sequence ID" value="NZ_JARUJP010000009.1"/>
</dbReference>
<keyword evidence="4" id="KW-0378">Hydrolase</keyword>
<keyword evidence="5" id="KW-0788">Thiol protease</keyword>
<dbReference type="Proteomes" id="UP001281656">
    <property type="component" value="Unassembled WGS sequence"/>
</dbReference>
<dbReference type="InterPro" id="IPR038765">
    <property type="entry name" value="Papain-like_cys_pep_sf"/>
</dbReference>
<keyword evidence="10" id="KW-1185">Reference proteome</keyword>
<organism evidence="9 10">
    <name type="scientific">Clostridium tanneri</name>
    <dbReference type="NCBI Taxonomy" id="3037988"/>
    <lineage>
        <taxon>Bacteria</taxon>
        <taxon>Bacillati</taxon>
        <taxon>Bacillota</taxon>
        <taxon>Clostridia</taxon>
        <taxon>Eubacteriales</taxon>
        <taxon>Clostridiaceae</taxon>
        <taxon>Clostridium</taxon>
    </lineage>
</organism>
<evidence type="ECO:0000259" key="8">
    <source>
        <dbReference type="PROSITE" id="PS51935"/>
    </source>
</evidence>
<name>A0ABU4JTJ0_9CLOT</name>
<evidence type="ECO:0000256" key="5">
    <source>
        <dbReference type="ARBA" id="ARBA00022807"/>
    </source>
</evidence>
<accession>A0ABU4JTJ0</accession>
<evidence type="ECO:0000256" key="2">
    <source>
        <dbReference type="ARBA" id="ARBA00022670"/>
    </source>
</evidence>
<evidence type="ECO:0000256" key="6">
    <source>
        <dbReference type="SAM" id="Coils"/>
    </source>
</evidence>
<feature type="coiled-coil region" evidence="6">
    <location>
        <begin position="155"/>
        <end position="217"/>
    </location>
</feature>